<reference evidence="1 2" key="1">
    <citation type="submission" date="2019-03" db="EMBL/GenBank/DDBJ databases">
        <title>Metabolic potential of uncultured bacteria and archaea associated with petroleum seepage in deep-sea sediments.</title>
        <authorList>
            <person name="Dong X."/>
            <person name="Hubert C."/>
        </authorList>
    </citation>
    <scope>NUCLEOTIDE SEQUENCE [LARGE SCALE GENOMIC DNA]</scope>
    <source>
        <strain evidence="1">E44_bin18</strain>
    </source>
</reference>
<dbReference type="Pfam" id="PF05635">
    <property type="entry name" value="23S_rRNA_IVP"/>
    <property type="match status" value="1"/>
</dbReference>
<dbReference type="AlphaFoldDB" id="A0A523URV3"/>
<protein>
    <submittedName>
        <fullName evidence="1">Four helix bundle protein</fullName>
    </submittedName>
</protein>
<dbReference type="Gene3D" id="1.20.1440.60">
    <property type="entry name" value="23S rRNA-intervening sequence"/>
    <property type="match status" value="1"/>
</dbReference>
<evidence type="ECO:0000313" key="2">
    <source>
        <dbReference type="Proteomes" id="UP000315525"/>
    </source>
</evidence>
<organism evidence="1 2">
    <name type="scientific">candidate division TA06 bacterium</name>
    <dbReference type="NCBI Taxonomy" id="2250710"/>
    <lineage>
        <taxon>Bacteria</taxon>
        <taxon>Bacteria division TA06</taxon>
    </lineage>
</organism>
<name>A0A523URV3_UNCT6</name>
<dbReference type="NCBIfam" id="TIGR02436">
    <property type="entry name" value="four helix bundle protein"/>
    <property type="match status" value="1"/>
</dbReference>
<dbReference type="EMBL" id="SOJN01000088">
    <property type="protein sequence ID" value="TET45272.1"/>
    <property type="molecule type" value="Genomic_DNA"/>
</dbReference>
<dbReference type="Proteomes" id="UP000315525">
    <property type="component" value="Unassembled WGS sequence"/>
</dbReference>
<dbReference type="SUPFAM" id="SSF158446">
    <property type="entry name" value="IVS-encoded protein-like"/>
    <property type="match status" value="1"/>
</dbReference>
<sequence>MPFSFEALDVYHRAIDFAVAMLNRVRDLPEDYPVLLEDLVRAATGIGLKIAVASSTWNKSEKKQLFLEGRSSCYKCVVVVEIAKNLGLIEESERDKLNEELEIFIKILSKLAQPTDKGKAA</sequence>
<evidence type="ECO:0000313" key="1">
    <source>
        <dbReference type="EMBL" id="TET45272.1"/>
    </source>
</evidence>
<proteinExistence type="predicted"/>
<accession>A0A523URV3</accession>
<dbReference type="InterPro" id="IPR036583">
    <property type="entry name" value="23S_rRNA_IVS_sf"/>
</dbReference>
<gene>
    <name evidence="1" type="ORF">E3J62_07950</name>
</gene>
<dbReference type="InterPro" id="IPR012657">
    <property type="entry name" value="23S_rRNA-intervening_sequence"/>
</dbReference>
<comment type="caution">
    <text evidence="1">The sequence shown here is derived from an EMBL/GenBank/DDBJ whole genome shotgun (WGS) entry which is preliminary data.</text>
</comment>